<feature type="domain" description="C2H2-type" evidence="5">
    <location>
        <begin position="174"/>
        <end position="202"/>
    </location>
</feature>
<dbReference type="PROSITE" id="PS50157">
    <property type="entry name" value="ZINC_FINGER_C2H2_2"/>
    <property type="match status" value="2"/>
</dbReference>
<feature type="domain" description="C2H2-type" evidence="5">
    <location>
        <begin position="206"/>
        <end position="228"/>
    </location>
</feature>
<organism evidence="6 7">
    <name type="scientific">Rhizoclosmatium globosum</name>
    <dbReference type="NCBI Taxonomy" id="329046"/>
    <lineage>
        <taxon>Eukaryota</taxon>
        <taxon>Fungi</taxon>
        <taxon>Fungi incertae sedis</taxon>
        <taxon>Chytridiomycota</taxon>
        <taxon>Chytridiomycota incertae sedis</taxon>
        <taxon>Chytridiomycetes</taxon>
        <taxon>Chytridiales</taxon>
        <taxon>Chytriomycetaceae</taxon>
        <taxon>Rhizoclosmatium</taxon>
    </lineage>
</organism>
<dbReference type="InterPro" id="IPR036236">
    <property type="entry name" value="Znf_C2H2_sf"/>
</dbReference>
<dbReference type="AlphaFoldDB" id="A0A1Y2D3I9"/>
<dbReference type="SMART" id="SM00355">
    <property type="entry name" value="ZnF_C2H2"/>
    <property type="match status" value="2"/>
</dbReference>
<protein>
    <recommendedName>
        <fullName evidence="5">C2H2-type domain-containing protein</fullName>
    </recommendedName>
</protein>
<dbReference type="OrthoDB" id="8922241at2759"/>
<keyword evidence="1" id="KW-0479">Metal-binding</keyword>
<sequence>MPYPRTSGLSSPLEAPLPSVWQLFRSCAAKNVTLPSLQHQLILHGQQMQELEHSVSSFSAYPASVSPLQQHFSPPSMATTTPSGPPPMTPPLYHYHGFPSPPSSDVPNLLPLFSPSPQFEMDSRMVHVSQVVDPNPSPTVQPLAARNYAHNKTISQIQKKRRTRCNKPPTPEEMYCSLCDIKFGRKYDLTRHNASVHPTENDEETHECRVCNKWFSRADALKRHMRLNCIASIK</sequence>
<evidence type="ECO:0000313" key="7">
    <source>
        <dbReference type="Proteomes" id="UP000193642"/>
    </source>
</evidence>
<reference evidence="6 7" key="1">
    <citation type="submission" date="2016-07" db="EMBL/GenBank/DDBJ databases">
        <title>Pervasive Adenine N6-methylation of Active Genes in Fungi.</title>
        <authorList>
            <consortium name="DOE Joint Genome Institute"/>
            <person name="Mondo S.J."/>
            <person name="Dannebaum R.O."/>
            <person name="Kuo R.C."/>
            <person name="Labutti K."/>
            <person name="Haridas S."/>
            <person name="Kuo A."/>
            <person name="Salamov A."/>
            <person name="Ahrendt S.R."/>
            <person name="Lipzen A."/>
            <person name="Sullivan W."/>
            <person name="Andreopoulos W.B."/>
            <person name="Clum A."/>
            <person name="Lindquist E."/>
            <person name="Daum C."/>
            <person name="Ramamoorthy G.K."/>
            <person name="Gryganskyi A."/>
            <person name="Culley D."/>
            <person name="Magnuson J.K."/>
            <person name="James T.Y."/>
            <person name="O'Malley M.A."/>
            <person name="Stajich J.E."/>
            <person name="Spatafora J.W."/>
            <person name="Visel A."/>
            <person name="Grigoriev I.V."/>
        </authorList>
    </citation>
    <scope>NUCLEOTIDE SEQUENCE [LARGE SCALE GENOMIC DNA]</scope>
    <source>
        <strain evidence="6 7">JEL800</strain>
    </source>
</reference>
<proteinExistence type="predicted"/>
<dbReference type="PROSITE" id="PS00028">
    <property type="entry name" value="ZINC_FINGER_C2H2_1"/>
    <property type="match status" value="1"/>
</dbReference>
<keyword evidence="3" id="KW-0862">Zinc</keyword>
<keyword evidence="2 4" id="KW-0863">Zinc-finger</keyword>
<dbReference type="FunFam" id="3.30.160.60:FF:000446">
    <property type="entry name" value="Zinc finger protein"/>
    <property type="match status" value="1"/>
</dbReference>
<dbReference type="STRING" id="329046.A0A1Y2D3I9"/>
<dbReference type="Proteomes" id="UP000193642">
    <property type="component" value="Unassembled WGS sequence"/>
</dbReference>
<dbReference type="Pfam" id="PF00096">
    <property type="entry name" value="zf-C2H2"/>
    <property type="match status" value="1"/>
</dbReference>
<evidence type="ECO:0000256" key="1">
    <source>
        <dbReference type="ARBA" id="ARBA00022723"/>
    </source>
</evidence>
<dbReference type="EMBL" id="MCGO01000001">
    <property type="protein sequence ID" value="ORY53851.1"/>
    <property type="molecule type" value="Genomic_DNA"/>
</dbReference>
<dbReference type="Pfam" id="PF13894">
    <property type="entry name" value="zf-C2H2_4"/>
    <property type="match status" value="1"/>
</dbReference>
<dbReference type="InterPro" id="IPR013087">
    <property type="entry name" value="Znf_C2H2_type"/>
</dbReference>
<keyword evidence="7" id="KW-1185">Reference proteome</keyword>
<dbReference type="SUPFAM" id="SSF57667">
    <property type="entry name" value="beta-beta-alpha zinc fingers"/>
    <property type="match status" value="1"/>
</dbReference>
<evidence type="ECO:0000256" key="4">
    <source>
        <dbReference type="PROSITE-ProRule" id="PRU00042"/>
    </source>
</evidence>
<dbReference type="GO" id="GO:0008270">
    <property type="term" value="F:zinc ion binding"/>
    <property type="evidence" value="ECO:0007669"/>
    <property type="project" value="UniProtKB-KW"/>
</dbReference>
<gene>
    <name evidence="6" type="ORF">BCR33DRAFT_10238</name>
</gene>
<comment type="caution">
    <text evidence="6">The sequence shown here is derived from an EMBL/GenBank/DDBJ whole genome shotgun (WGS) entry which is preliminary data.</text>
</comment>
<evidence type="ECO:0000259" key="5">
    <source>
        <dbReference type="PROSITE" id="PS50157"/>
    </source>
</evidence>
<evidence type="ECO:0000313" key="6">
    <source>
        <dbReference type="EMBL" id="ORY53851.1"/>
    </source>
</evidence>
<name>A0A1Y2D3I9_9FUNG</name>
<evidence type="ECO:0000256" key="3">
    <source>
        <dbReference type="ARBA" id="ARBA00022833"/>
    </source>
</evidence>
<accession>A0A1Y2D3I9</accession>
<dbReference type="Gene3D" id="3.30.160.60">
    <property type="entry name" value="Classic Zinc Finger"/>
    <property type="match status" value="1"/>
</dbReference>
<evidence type="ECO:0000256" key="2">
    <source>
        <dbReference type="ARBA" id="ARBA00022771"/>
    </source>
</evidence>